<evidence type="ECO:0000256" key="3">
    <source>
        <dbReference type="ARBA" id="ARBA00022806"/>
    </source>
</evidence>
<dbReference type="AlphaFoldDB" id="A0A090QCH0"/>
<dbReference type="GO" id="GO:0005524">
    <property type="term" value="F:ATP binding"/>
    <property type="evidence" value="ECO:0007669"/>
    <property type="project" value="UniProtKB-UniRule"/>
</dbReference>
<keyword evidence="3 6" id="KW-0347">Helicase</keyword>
<proteinExistence type="predicted"/>
<dbReference type="GO" id="GO:0016787">
    <property type="term" value="F:hydrolase activity"/>
    <property type="evidence" value="ECO:0007669"/>
    <property type="project" value="UniProtKB-UniRule"/>
</dbReference>
<keyword evidence="7" id="KW-0472">Membrane</keyword>
<evidence type="ECO:0000256" key="1">
    <source>
        <dbReference type="ARBA" id="ARBA00022741"/>
    </source>
</evidence>
<sequence>MVSYNKLNISEVDTQRRTFTVEDYEEMKDFYLHRTEQIHIVGEYAKKCVENYESALTYVNDYFTLDYEEFLARYFPRKKREIQRSITPKRFIEIIGGDLDTDQTQVINDNKSDKILVYAGPGSGKTKVLVHKIASLLLIEDIKPEQFLMLTFSKAAALEFKQRVRKLIPEYSGLININTFHGFCFQLLVSWVIFINLKMSLRIVSRL</sequence>
<reference evidence="9 10" key="1">
    <citation type="journal article" date="2014" name="Genome Announc.">
        <title>Draft Genome Sequences of Marine Flavobacterium Nonlabens Strains NR17, NR24, NR27, NR32, NR33, and Ara13.</title>
        <authorList>
            <person name="Nakanishi M."/>
            <person name="Meirelles P."/>
            <person name="Suzuki R."/>
            <person name="Takatani N."/>
            <person name="Mino S."/>
            <person name="Suda W."/>
            <person name="Oshima K."/>
            <person name="Hattori M."/>
            <person name="Ohkuma M."/>
            <person name="Hosokawa M."/>
            <person name="Miyashita K."/>
            <person name="Thompson F.L."/>
            <person name="Niwa A."/>
            <person name="Sawabe T."/>
            <person name="Sawabe T."/>
        </authorList>
    </citation>
    <scope>NUCLEOTIDE SEQUENCE [LARGE SCALE GENOMIC DNA]</scope>
    <source>
        <strain evidence="10">JCM19314</strain>
    </source>
</reference>
<accession>A0A090QCH0</accession>
<dbReference type="GO" id="GO:0043138">
    <property type="term" value="F:3'-5' DNA helicase activity"/>
    <property type="evidence" value="ECO:0007669"/>
    <property type="project" value="TreeGrafter"/>
</dbReference>
<dbReference type="GO" id="GO:0003677">
    <property type="term" value="F:DNA binding"/>
    <property type="evidence" value="ECO:0007669"/>
    <property type="project" value="InterPro"/>
</dbReference>
<evidence type="ECO:0000313" key="9">
    <source>
        <dbReference type="EMBL" id="GAL00785.1"/>
    </source>
</evidence>
<organism evidence="9 10">
    <name type="scientific">Nonlabens ulvanivorans</name>
    <name type="common">Persicivirga ulvanivorans</name>
    <dbReference type="NCBI Taxonomy" id="906888"/>
    <lineage>
        <taxon>Bacteria</taxon>
        <taxon>Pseudomonadati</taxon>
        <taxon>Bacteroidota</taxon>
        <taxon>Flavobacteriia</taxon>
        <taxon>Flavobacteriales</taxon>
        <taxon>Flavobacteriaceae</taxon>
        <taxon>Nonlabens</taxon>
    </lineage>
</organism>
<gene>
    <name evidence="9" type="ORF">JCM19314_1822</name>
</gene>
<dbReference type="SUPFAM" id="SSF52540">
    <property type="entry name" value="P-loop containing nucleoside triphosphate hydrolases"/>
    <property type="match status" value="1"/>
</dbReference>
<evidence type="ECO:0000313" key="10">
    <source>
        <dbReference type="Proteomes" id="UP000029226"/>
    </source>
</evidence>
<feature type="domain" description="UvrD-like helicase ATP-binding" evidence="8">
    <location>
        <begin position="98"/>
        <end position="207"/>
    </location>
</feature>
<dbReference type="InterPro" id="IPR027417">
    <property type="entry name" value="P-loop_NTPase"/>
</dbReference>
<evidence type="ECO:0000256" key="5">
    <source>
        <dbReference type="ARBA" id="ARBA00034923"/>
    </source>
</evidence>
<dbReference type="EMBL" id="BBMM01000006">
    <property type="protein sequence ID" value="GAL00785.1"/>
    <property type="molecule type" value="Genomic_DNA"/>
</dbReference>
<dbReference type="InterPro" id="IPR000212">
    <property type="entry name" value="DNA_helicase_UvrD/REP"/>
</dbReference>
<evidence type="ECO:0000256" key="2">
    <source>
        <dbReference type="ARBA" id="ARBA00022801"/>
    </source>
</evidence>
<dbReference type="InterPro" id="IPR014016">
    <property type="entry name" value="UvrD-like_ATP-bd"/>
</dbReference>
<evidence type="ECO:0000256" key="7">
    <source>
        <dbReference type="SAM" id="Phobius"/>
    </source>
</evidence>
<dbReference type="PANTHER" id="PTHR11070">
    <property type="entry name" value="UVRD / RECB / PCRA DNA HELICASE FAMILY MEMBER"/>
    <property type="match status" value="1"/>
</dbReference>
<dbReference type="Pfam" id="PF00580">
    <property type="entry name" value="UvrD-helicase"/>
    <property type="match status" value="1"/>
</dbReference>
<comment type="caution">
    <text evidence="9">The sequence shown here is derived from an EMBL/GenBank/DDBJ whole genome shotgun (WGS) entry which is preliminary data.</text>
</comment>
<keyword evidence="4 6" id="KW-0067">ATP-binding</keyword>
<name>A0A090QCH0_NONUL</name>
<dbReference type="PANTHER" id="PTHR11070:SF2">
    <property type="entry name" value="ATP-DEPENDENT DNA HELICASE SRS2"/>
    <property type="match status" value="1"/>
</dbReference>
<evidence type="ECO:0000256" key="4">
    <source>
        <dbReference type="ARBA" id="ARBA00022840"/>
    </source>
</evidence>
<keyword evidence="2 6" id="KW-0378">Hydrolase</keyword>
<feature type="transmembrane region" description="Helical" evidence="7">
    <location>
        <begin position="180"/>
        <end position="197"/>
    </location>
</feature>
<dbReference type="Proteomes" id="UP000029226">
    <property type="component" value="Unassembled WGS sequence"/>
</dbReference>
<dbReference type="Gene3D" id="3.40.50.300">
    <property type="entry name" value="P-loop containing nucleotide triphosphate hydrolases"/>
    <property type="match status" value="1"/>
</dbReference>
<keyword evidence="1 6" id="KW-0547">Nucleotide-binding</keyword>
<dbReference type="GO" id="GO:0000725">
    <property type="term" value="P:recombinational repair"/>
    <property type="evidence" value="ECO:0007669"/>
    <property type="project" value="TreeGrafter"/>
</dbReference>
<keyword evidence="7" id="KW-1133">Transmembrane helix</keyword>
<keyword evidence="7" id="KW-0812">Transmembrane</keyword>
<evidence type="ECO:0000259" key="8">
    <source>
        <dbReference type="PROSITE" id="PS51198"/>
    </source>
</evidence>
<protein>
    <recommendedName>
        <fullName evidence="5">DNA 3'-5' helicase II</fullName>
    </recommendedName>
</protein>
<evidence type="ECO:0000256" key="6">
    <source>
        <dbReference type="PROSITE-ProRule" id="PRU00560"/>
    </source>
</evidence>
<dbReference type="PROSITE" id="PS51198">
    <property type="entry name" value="UVRD_HELICASE_ATP_BIND"/>
    <property type="match status" value="1"/>
</dbReference>
<feature type="binding site" evidence="6">
    <location>
        <begin position="119"/>
        <end position="126"/>
    </location>
    <ligand>
        <name>ATP</name>
        <dbReference type="ChEBI" id="CHEBI:30616"/>
    </ligand>
</feature>